<dbReference type="Gene3D" id="2.60.220.50">
    <property type="match status" value="1"/>
</dbReference>
<dbReference type="Pfam" id="PF20519">
    <property type="entry name" value="Polycystin_dom"/>
    <property type="match status" value="1"/>
</dbReference>
<comment type="similarity">
    <text evidence="2">Belongs to the polycystin family.</text>
</comment>
<feature type="compositionally biased region" description="Polar residues" evidence="7">
    <location>
        <begin position="2044"/>
        <end position="2053"/>
    </location>
</feature>
<dbReference type="FunFam" id="2.60.60.20:FF:000022">
    <property type="entry name" value="Uncharacterized protein"/>
    <property type="match status" value="1"/>
</dbReference>
<dbReference type="InterPro" id="IPR000203">
    <property type="entry name" value="GPS"/>
</dbReference>
<feature type="region of interest" description="Disordered" evidence="7">
    <location>
        <begin position="1911"/>
        <end position="1933"/>
    </location>
</feature>
<protein>
    <recommendedName>
        <fullName evidence="9">PLAT domain-containing protein</fullName>
    </recommendedName>
</protein>
<dbReference type="SMART" id="SM00303">
    <property type="entry name" value="GPS"/>
    <property type="match status" value="1"/>
</dbReference>
<feature type="compositionally biased region" description="Polar residues" evidence="7">
    <location>
        <begin position="1996"/>
        <end position="2036"/>
    </location>
</feature>
<feature type="compositionally biased region" description="Polar residues" evidence="7">
    <location>
        <begin position="1911"/>
        <end position="1930"/>
    </location>
</feature>
<feature type="transmembrane region" description="Helical" evidence="8">
    <location>
        <begin position="948"/>
        <end position="976"/>
    </location>
</feature>
<feature type="transmembrane region" description="Helical" evidence="8">
    <location>
        <begin position="907"/>
        <end position="928"/>
    </location>
</feature>
<feature type="compositionally biased region" description="Polar residues" evidence="7">
    <location>
        <begin position="1550"/>
        <end position="1574"/>
    </location>
</feature>
<dbReference type="InterPro" id="IPR046338">
    <property type="entry name" value="GAIN_dom_sf"/>
</dbReference>
<reference evidence="10" key="1">
    <citation type="submission" date="2020-05" db="UniProtKB">
        <authorList>
            <consortium name="EnsemblMetazoa"/>
        </authorList>
    </citation>
    <scope>IDENTIFICATION</scope>
    <source>
        <strain evidence="10">BB02</strain>
    </source>
</reference>
<feature type="transmembrane region" description="Helical" evidence="8">
    <location>
        <begin position="1197"/>
        <end position="1217"/>
    </location>
</feature>
<feature type="compositionally biased region" description="Basic residues" evidence="7">
    <location>
        <begin position="1626"/>
        <end position="1643"/>
    </location>
</feature>
<evidence type="ECO:0000256" key="6">
    <source>
        <dbReference type="PROSITE-ProRule" id="PRU00152"/>
    </source>
</evidence>
<dbReference type="KEGG" id="bgt:106052228"/>
<feature type="compositionally biased region" description="Basic and acidic residues" evidence="7">
    <location>
        <begin position="1441"/>
        <end position="1456"/>
    </location>
</feature>
<dbReference type="STRING" id="6526.A0A2C9K5L1"/>
<evidence type="ECO:0000256" key="1">
    <source>
        <dbReference type="ARBA" id="ARBA00004141"/>
    </source>
</evidence>
<dbReference type="PANTHER" id="PTHR10877:SF150">
    <property type="entry name" value="REJ DOMAIN-CONTAINING PROTEIN"/>
    <property type="match status" value="1"/>
</dbReference>
<dbReference type="Proteomes" id="UP000076420">
    <property type="component" value="Unassembled WGS sequence"/>
</dbReference>
<feature type="compositionally biased region" description="Basic and acidic residues" evidence="7">
    <location>
        <begin position="1710"/>
        <end position="1723"/>
    </location>
</feature>
<feature type="compositionally biased region" description="Polar residues" evidence="7">
    <location>
        <begin position="987"/>
        <end position="1002"/>
    </location>
</feature>
<feature type="compositionally biased region" description="Low complexity" evidence="7">
    <location>
        <begin position="1592"/>
        <end position="1607"/>
    </location>
</feature>
<evidence type="ECO:0000256" key="2">
    <source>
        <dbReference type="ARBA" id="ARBA00007200"/>
    </source>
</evidence>
<dbReference type="GO" id="GO:0016020">
    <property type="term" value="C:membrane"/>
    <property type="evidence" value="ECO:0007669"/>
    <property type="project" value="UniProtKB-SubCell"/>
</dbReference>
<dbReference type="InterPro" id="IPR042060">
    <property type="entry name" value="PLAT_polycystin1"/>
</dbReference>
<accession>A0A2C9K5L1</accession>
<evidence type="ECO:0000313" key="10">
    <source>
        <dbReference type="EnsemblMetazoa" id="BGLB013574-PB"/>
    </source>
</evidence>
<evidence type="ECO:0000256" key="3">
    <source>
        <dbReference type="ARBA" id="ARBA00022692"/>
    </source>
</evidence>
<feature type="compositionally biased region" description="Low complexity" evidence="7">
    <location>
        <begin position="1011"/>
        <end position="1023"/>
    </location>
</feature>
<evidence type="ECO:0000256" key="5">
    <source>
        <dbReference type="ARBA" id="ARBA00023136"/>
    </source>
</evidence>
<feature type="compositionally biased region" description="Basic and acidic residues" evidence="7">
    <location>
        <begin position="1692"/>
        <end position="1703"/>
    </location>
</feature>
<dbReference type="GO" id="GO:0005262">
    <property type="term" value="F:calcium channel activity"/>
    <property type="evidence" value="ECO:0007669"/>
    <property type="project" value="TreeGrafter"/>
</dbReference>
<proteinExistence type="inferred from homology"/>
<evidence type="ECO:0000259" key="9">
    <source>
        <dbReference type="PROSITE" id="PS50095"/>
    </source>
</evidence>
<feature type="region of interest" description="Disordered" evidence="7">
    <location>
        <begin position="2110"/>
        <end position="2130"/>
    </location>
</feature>
<comment type="subcellular location">
    <subcellularLocation>
        <location evidence="1">Membrane</location>
        <topology evidence="1">Multi-pass membrane protein</topology>
    </subcellularLocation>
</comment>
<dbReference type="VEuPathDB" id="VectorBase:BGLAX_027782"/>
<name>A0A2C9K5L1_BIOGL</name>
<dbReference type="CDD" id="cd01752">
    <property type="entry name" value="PLAT_polycystin"/>
    <property type="match status" value="1"/>
</dbReference>
<evidence type="ECO:0000256" key="7">
    <source>
        <dbReference type="SAM" id="MobiDB-lite"/>
    </source>
</evidence>
<dbReference type="InterPro" id="IPR051223">
    <property type="entry name" value="Polycystin"/>
</dbReference>
<feature type="region of interest" description="Disordered" evidence="7">
    <location>
        <begin position="1516"/>
        <end position="1746"/>
    </location>
</feature>
<dbReference type="GO" id="GO:0050982">
    <property type="term" value="P:detection of mechanical stimulus"/>
    <property type="evidence" value="ECO:0007669"/>
    <property type="project" value="TreeGrafter"/>
</dbReference>
<keyword evidence="4 8" id="KW-1133">Transmembrane helix</keyword>
<dbReference type="EnsemblMetazoa" id="BGLB013574-RB">
    <property type="protein sequence ID" value="BGLB013574-PB"/>
    <property type="gene ID" value="BGLB013574"/>
</dbReference>
<dbReference type="InterPro" id="IPR001024">
    <property type="entry name" value="PLAT/LH2_dom"/>
</dbReference>
<dbReference type="OrthoDB" id="10050421at2759"/>
<feature type="compositionally biased region" description="Pro residues" evidence="7">
    <location>
        <begin position="2114"/>
        <end position="2124"/>
    </location>
</feature>
<dbReference type="SUPFAM" id="SSF49723">
    <property type="entry name" value="Lipase/lipooxygenase domain (PLAT/LH2 domain)"/>
    <property type="match status" value="1"/>
</dbReference>
<feature type="compositionally biased region" description="Polar residues" evidence="7">
    <location>
        <begin position="1655"/>
        <end position="1672"/>
    </location>
</feature>
<feature type="transmembrane region" description="Helical" evidence="8">
    <location>
        <begin position="1102"/>
        <end position="1129"/>
    </location>
</feature>
<gene>
    <name evidence="10" type="primary">106052228</name>
</gene>
<dbReference type="PANTHER" id="PTHR10877">
    <property type="entry name" value="POLYCYSTIN FAMILY MEMBER"/>
    <property type="match status" value="1"/>
</dbReference>
<dbReference type="VEuPathDB" id="VectorBase:BGLB013574"/>
<dbReference type="InterPro" id="IPR046791">
    <property type="entry name" value="Polycystin_dom"/>
</dbReference>
<feature type="transmembrane region" description="Helical" evidence="8">
    <location>
        <begin position="703"/>
        <end position="721"/>
    </location>
</feature>
<comment type="caution">
    <text evidence="6">Lacks conserved residue(s) required for the propagation of feature annotation.</text>
</comment>
<dbReference type="Pfam" id="PF01825">
    <property type="entry name" value="GPS"/>
    <property type="match status" value="1"/>
</dbReference>
<dbReference type="PROSITE" id="PS50095">
    <property type="entry name" value="PLAT"/>
    <property type="match status" value="1"/>
</dbReference>
<dbReference type="InterPro" id="IPR036392">
    <property type="entry name" value="PLAT/LH2_dom_sf"/>
</dbReference>
<feature type="region of interest" description="Disordered" evidence="7">
    <location>
        <begin position="1428"/>
        <end position="1456"/>
    </location>
</feature>
<sequence>MNKTATIDAEPMWQVECNEWNDTDGIKEFQFFSVFDPEEVEREITSYPLPGGTTVMKPLSINVSLPVGPDYKGYRQNIKAVIRDTLNAVTELIISEVIVLPPDDAEMKKYITQILQNPNIEFYNIFQVGDQRKVTEMATAFVSSLNTLSKDSQSEYEFYDVPSNMICTGYGSFDKNRKNAYLKPNASAMDEKQYIFEVERDQRSQLRTKIITFALNTTFEDPIAIQQVAGLLAVAAAQPTEITPDCMDLILEGISKMIENLNDPIKMADIPQEVIEKAMTNIFSVIGAMMEAAGANGNFPTLQEMEKTKKTASWKFYDTSLQAIGGKNDVESIQNFDEAIKAHTKFVYRDAFVQKGIEAGQKINILMKSMSKLFNSFAIPGQVMNGTSFRLKYSMEKNYIDKFTGKTVKLSNSDAEVVLPNNIKDLFPGLNKTDVVTFQVSQSTNVPNRYSDSAVESFETYTHFVSMNFYGKNGDALRVVNTSSPIKITIPHDSNGPRGSKKIIRPFVTQWNMFQLHQTETKSANASIHLHFEIEDGVQLLVVARYNGVPNPANNETDFIFVVPPTVPPNSSLKDPYTIVITNVELKGRKGKWWFGTRELDASDINDAIPTNEEISEKYKNGSGEFNHNYNLTLWTSGCFFLSDNATDWSSYGCEVSPESTEEKTVCLCNHMTTFAGGFIVVPNTIDWNFVFSHADFMSNPTLYITEMFIAVVFAIAFYLARQKDKKDMALIGLTPMADNDPRDKYFYEVTVSTGMRRNAGTNSKVYFILSGEEEESDVRMLSDSKRPIFKRGMTNRFLLALPECLGRINYMRVWHDNSGQGKFGSWFLNYIVIKDLQTDVKQVFIANRWFALEEDDGQIDRILPLAGREQLADFSYQFGERTRKNLVDGHLWFSVVARPPGSYFTCVERVACCLCLLFMTMLTNAMFYRSENNSSNQASLSFSFGPFSLSVSQIFIGFISNIIVFPVNFLIVFLFRKAKPRNMNPSNKLLSGGSRPSTAKLSQVHPHVDSSSSTLSLSTTASYPDGRSDSEQLVKKSNQGSVSQSDLRAASLVGIKKKKSCQLAWWFKIVAWVLVILCTLMSAALVTFYGISFQDDTCKKWITSLIVSFFTSIFITQPIKVILTAILLSLIIKNPGEDDEEEEEEHIYPANPEDEFLHTKEDSTYAAAKPKVAGYKPVNPKELERLREVRLKEVKMWAVIREIIFYSIFLWILLIISHNNRGADNFRYKNNMMKTFITNQNLDQTLVKFDDVQSASDLWQWLNNGFITGIMANAYYNDYPPLKLKSYINDKSSRILGHAVLRQLRIKPDLCKVPDIISSAIAKCNVQYSIADQEEGDFDLGWVKLNKSAKPVTIKTEYMYSSAESLNGYPYWGNLALYSGHHFMNAATCPEESSIHFSQTGRNFPGYRLSRAVSSTNRDCPQLVKTKLGHIPEEEDDDQDSSRGQKENRCDNANKTDKTRATQFLSCDGSSDDHYASKTDARDSTFHYFATNLIKPVFVTSQRYGSFQTMTSRYTPVKQRQDIRQSYSLPRHKTILNGQMKPFNHRSGRSTNVSDYNKPQSQRRSTLVQNENNVYDIPESTGKLSNDFNRPSSPIEDYSSSESGISDSDEVSTQYISNPNLFQGGRRRKHKDKMLTKFRRKSSSADSAIKDLDNWSSYSSDKTASPTQLKTRASCPDVHQMKYVKHKDKRHREIPTHKEETSRTNPKMVSEHNSEHESKQSSEDEDDVSCVSRNEENKTSGPDVSLFEVSLTSERLCSLDCDTDKTDSDSPNSKIVSDNRNHKTDSNILYKASKKSKSLSTKNIGESISVLGTISKTSSKNCTSNMFHIQPDQLKSKTLENEPASKGREDFSAQSDFLTLKKNTRWKRLETESVNNTCKTRIRELQDILMKQSLPLSSPETLFSITVSDRSEENVTGNSDTQAKSTKPGTGNCKIVLDEGLDDSEKLNKSNTDNMKHKYVDHEKPSPNMTKRCFITEKSSPKTMQKCVDSDKSSPRTLQKNIVSDKSSPMTIPKSVTSDKSSPMTIPKSVTSDKSSPMIIPKSVTSDKSSPMTIPKSVISDKSSPITIPKSDVSDKSSPMTILKSVASDKSTSSRNKAELKADLTVLAENVTLPPPPPAPPLPDKFLRN</sequence>
<dbReference type="Gene3D" id="2.60.60.20">
    <property type="entry name" value="PLAT/LH2 domain"/>
    <property type="match status" value="1"/>
</dbReference>
<dbReference type="SMART" id="SM00308">
    <property type="entry name" value="LH2"/>
    <property type="match status" value="1"/>
</dbReference>
<feature type="region of interest" description="Disordered" evidence="7">
    <location>
        <begin position="987"/>
        <end position="1040"/>
    </location>
</feature>
<feature type="region of interest" description="Disordered" evidence="7">
    <location>
        <begin position="1978"/>
        <end position="2080"/>
    </location>
</feature>
<feature type="region of interest" description="Disordered" evidence="7">
    <location>
        <begin position="1762"/>
        <end position="1781"/>
    </location>
</feature>
<evidence type="ECO:0000256" key="4">
    <source>
        <dbReference type="ARBA" id="ARBA00022989"/>
    </source>
</evidence>
<evidence type="ECO:0000256" key="8">
    <source>
        <dbReference type="SAM" id="Phobius"/>
    </source>
</evidence>
<feature type="domain" description="PLAT" evidence="9">
    <location>
        <begin position="746"/>
        <end position="865"/>
    </location>
</feature>
<evidence type="ECO:0000313" key="11">
    <source>
        <dbReference type="Proteomes" id="UP000076420"/>
    </source>
</evidence>
<keyword evidence="5 8" id="KW-0472">Membrane</keyword>
<organism evidence="10 11">
    <name type="scientific">Biomphalaria glabrata</name>
    <name type="common">Bloodfluke planorb</name>
    <name type="synonym">Freshwater snail</name>
    <dbReference type="NCBI Taxonomy" id="6526"/>
    <lineage>
        <taxon>Eukaryota</taxon>
        <taxon>Metazoa</taxon>
        <taxon>Spiralia</taxon>
        <taxon>Lophotrochozoa</taxon>
        <taxon>Mollusca</taxon>
        <taxon>Gastropoda</taxon>
        <taxon>Heterobranchia</taxon>
        <taxon>Euthyneura</taxon>
        <taxon>Panpulmonata</taxon>
        <taxon>Hygrophila</taxon>
        <taxon>Lymnaeoidea</taxon>
        <taxon>Planorbidae</taxon>
        <taxon>Biomphalaria</taxon>
    </lineage>
</organism>
<keyword evidence="3 8" id="KW-0812">Transmembrane</keyword>
<dbReference type="Pfam" id="PF01477">
    <property type="entry name" value="PLAT"/>
    <property type="match status" value="1"/>
</dbReference>
<feature type="transmembrane region" description="Helical" evidence="8">
    <location>
        <begin position="1066"/>
        <end position="1090"/>
    </location>
</feature>